<protein>
    <recommendedName>
        <fullName evidence="2">AAA+ ATPase domain-containing protein</fullName>
    </recommendedName>
</protein>
<dbReference type="PANTHER" id="PTHR46411">
    <property type="entry name" value="FAMILY ATPASE, PUTATIVE-RELATED"/>
    <property type="match status" value="1"/>
</dbReference>
<feature type="region of interest" description="Disordered" evidence="1">
    <location>
        <begin position="1"/>
        <end position="22"/>
    </location>
</feature>
<dbReference type="InterPro" id="IPR027417">
    <property type="entry name" value="P-loop_NTPase"/>
</dbReference>
<dbReference type="GO" id="GO:0005524">
    <property type="term" value="F:ATP binding"/>
    <property type="evidence" value="ECO:0007669"/>
    <property type="project" value="InterPro"/>
</dbReference>
<dbReference type="Pfam" id="PF00004">
    <property type="entry name" value="AAA"/>
    <property type="match status" value="1"/>
</dbReference>
<dbReference type="SMART" id="SM00382">
    <property type="entry name" value="AAA"/>
    <property type="match status" value="1"/>
</dbReference>
<name>A0A5N5DJ37_9PEZI</name>
<dbReference type="Pfam" id="PF23232">
    <property type="entry name" value="AAA_lid_13"/>
    <property type="match status" value="1"/>
</dbReference>
<feature type="region of interest" description="Disordered" evidence="1">
    <location>
        <begin position="951"/>
        <end position="1049"/>
    </location>
</feature>
<comment type="caution">
    <text evidence="3">The sequence shown here is derived from an EMBL/GenBank/DDBJ whole genome shotgun (WGS) entry which is preliminary data.</text>
</comment>
<feature type="compositionally biased region" description="Low complexity" evidence="1">
    <location>
        <begin position="74"/>
        <end position="85"/>
    </location>
</feature>
<organism evidence="3 4">
    <name type="scientific">Lasiodiplodia theobromae</name>
    <dbReference type="NCBI Taxonomy" id="45133"/>
    <lineage>
        <taxon>Eukaryota</taxon>
        <taxon>Fungi</taxon>
        <taxon>Dikarya</taxon>
        <taxon>Ascomycota</taxon>
        <taxon>Pezizomycotina</taxon>
        <taxon>Dothideomycetes</taxon>
        <taxon>Dothideomycetes incertae sedis</taxon>
        <taxon>Botryosphaeriales</taxon>
        <taxon>Botryosphaeriaceae</taxon>
        <taxon>Lasiodiplodia</taxon>
    </lineage>
</organism>
<dbReference type="InterPro" id="IPR056599">
    <property type="entry name" value="AAA_lid_fung"/>
</dbReference>
<dbReference type="Proteomes" id="UP000325902">
    <property type="component" value="Unassembled WGS sequence"/>
</dbReference>
<feature type="region of interest" description="Disordered" evidence="1">
    <location>
        <begin position="118"/>
        <end position="140"/>
    </location>
</feature>
<dbReference type="InterPro" id="IPR003593">
    <property type="entry name" value="AAA+_ATPase"/>
</dbReference>
<dbReference type="GO" id="GO:0016887">
    <property type="term" value="F:ATP hydrolysis activity"/>
    <property type="evidence" value="ECO:0007669"/>
    <property type="project" value="InterPro"/>
</dbReference>
<dbReference type="PANTHER" id="PTHR46411:SF2">
    <property type="entry name" value="AAA+ ATPASE DOMAIN-CONTAINING PROTEIN"/>
    <property type="match status" value="1"/>
</dbReference>
<feature type="domain" description="AAA+ ATPase" evidence="2">
    <location>
        <begin position="681"/>
        <end position="807"/>
    </location>
</feature>
<feature type="compositionally biased region" description="Basic and acidic residues" evidence="1">
    <location>
        <begin position="951"/>
        <end position="961"/>
    </location>
</feature>
<dbReference type="OrthoDB" id="10042665at2759"/>
<dbReference type="InterPro" id="IPR003959">
    <property type="entry name" value="ATPase_AAA_core"/>
</dbReference>
<feature type="region of interest" description="Disordered" evidence="1">
    <location>
        <begin position="36"/>
        <end position="102"/>
    </location>
</feature>
<keyword evidence="4" id="KW-1185">Reference proteome</keyword>
<dbReference type="Pfam" id="PF22942">
    <property type="entry name" value="DUF7025"/>
    <property type="match status" value="1"/>
</dbReference>
<dbReference type="InterPro" id="IPR054289">
    <property type="entry name" value="DUF7025"/>
</dbReference>
<proteinExistence type="predicted"/>
<feature type="region of interest" description="Disordered" evidence="1">
    <location>
        <begin position="258"/>
        <end position="281"/>
    </location>
</feature>
<dbReference type="EMBL" id="VCHE01000014">
    <property type="protein sequence ID" value="KAB2577918.1"/>
    <property type="molecule type" value="Genomic_DNA"/>
</dbReference>
<gene>
    <name evidence="3" type="ORF">DBV05_g3364</name>
</gene>
<evidence type="ECO:0000313" key="4">
    <source>
        <dbReference type="Proteomes" id="UP000325902"/>
    </source>
</evidence>
<dbReference type="CDD" id="cd19481">
    <property type="entry name" value="RecA-like_protease"/>
    <property type="match status" value="1"/>
</dbReference>
<evidence type="ECO:0000313" key="3">
    <source>
        <dbReference type="EMBL" id="KAB2577918.1"/>
    </source>
</evidence>
<evidence type="ECO:0000256" key="1">
    <source>
        <dbReference type="SAM" id="MobiDB-lite"/>
    </source>
</evidence>
<reference evidence="3 4" key="1">
    <citation type="journal article" date="2019" name="Sci. Rep.">
        <title>A multi-omics analysis of the grapevine pathogen Lasiodiplodia theobromae reveals that temperature affects the expression of virulence- and pathogenicity-related genes.</title>
        <authorList>
            <person name="Felix C."/>
            <person name="Meneses R."/>
            <person name="Goncalves M.F.M."/>
            <person name="Tilleman L."/>
            <person name="Duarte A.S."/>
            <person name="Jorrin-Novo J.V."/>
            <person name="Van de Peer Y."/>
            <person name="Deforce D."/>
            <person name="Van Nieuwerburgh F."/>
            <person name="Esteves A.C."/>
            <person name="Alves A."/>
        </authorList>
    </citation>
    <scope>NUCLEOTIDE SEQUENCE [LARGE SCALE GENOMIC DNA]</scope>
    <source>
        <strain evidence="3 4">LA-SOL3</strain>
    </source>
</reference>
<dbReference type="AlphaFoldDB" id="A0A5N5DJ37"/>
<evidence type="ECO:0000259" key="2">
    <source>
        <dbReference type="SMART" id="SM00382"/>
    </source>
</evidence>
<feature type="compositionally biased region" description="Acidic residues" evidence="1">
    <location>
        <begin position="1009"/>
        <end position="1049"/>
    </location>
</feature>
<feature type="compositionally biased region" description="Polar residues" evidence="1">
    <location>
        <begin position="36"/>
        <end position="66"/>
    </location>
</feature>
<dbReference type="SUPFAM" id="SSF52540">
    <property type="entry name" value="P-loop containing nucleoside triphosphate hydrolases"/>
    <property type="match status" value="1"/>
</dbReference>
<accession>A0A5N5DJ37</accession>
<dbReference type="Gene3D" id="3.40.50.300">
    <property type="entry name" value="P-loop containing nucleotide triphosphate hydrolases"/>
    <property type="match status" value="1"/>
</dbReference>
<sequence length="1049" mass="118925">MDDERGPVLTAPTVDSAPTVTPSLKKDLTQVAVTEATMSEQPDQSLLNLDAQKNTGGETASDSNNAEIAKEKPQQTTSTTDAKTSATKDESPNTNTELPLKGVLAKINDLEKELAEVKARLKKSEASDSTTDSDKENEELSSEIKRLPFDQWQPGPAFFKRTDISKTNVLVVYSKKVSNSNASRADDSTTEGEHDMREKVERVQINSQVLVEELGSITGLSLSKTPCIMVPPFKVLVSERDKIKTQLDVRQKELSKIEEQVTTPPKVGPKTSDEDEKETKQKKAKRLVDHLSCLINFIDGDLKSILELTQKIADGTLEKISFDNLWYLFSPGDIIFSSIRPGKGNDDFSYPRAFCVHKVTGGRKVLSGRTTKASTQVHDKSSTAESDVRKAEEMSMGAMGVTVSPFKLDIHYVDFDGTYIGAQTIDKSVIKYYEGEKMITNLDFYPARFDPRQKDKFREIEKRGEKFISLVERPAHMLHDGMTVGEDAEHIHGEVQIDFRTGYSMSDEVDPKDLDIGNLKWSSGEDSEVWEAGEEKCSSEFCMLCTNNFDDNKYDHKRYDEYHAEHALKPVHIDDFEDELGRRGNRNLFGRLTPREVLGYFFRTREWHLFNMDNLRKVDTGNLKKVSPFDELVIKEDHKRLVLALVESHQSGSIKMKKKKNNSLEAPDVASSMDLVKGKGKGLVILLHGVPGVGKTSTAETVAEYTGRPLYPITCGDIGQVASDVEKNLERHFKLAHKWGCVLLLDEADVFLAERDRVGDVARNALVSVFLRTLEYYSGILFLTTNRVGTLDEAFRSRIHVQLYYPHLTKESTRKIWENSLRKIQRENEENRAQQNEDYVEITFTEDVLLRFAENHFEESQTNPDKKIWNGRQIRNAFQTAIALALYERKERIRKAANDQGKNPAELEKKKAYRSAKLLKRHFEEVDKAAQQYFKYLRDLDGLDPDERAHQEHVRAVDRDVNVTPTPTGRATRRPQVADSGRNALSSKSSKSSSAKIKRPSPFKKAPVYDDDEDDEDDENEEEDDEDEENQQDEDDGDEEEDSEERDEE</sequence>